<evidence type="ECO:0000256" key="1">
    <source>
        <dbReference type="ARBA" id="ARBA00022670"/>
    </source>
</evidence>
<evidence type="ECO:0000256" key="10">
    <source>
        <dbReference type="SAM" id="MobiDB-lite"/>
    </source>
</evidence>
<evidence type="ECO:0000256" key="8">
    <source>
        <dbReference type="PROSITE-ProRule" id="PRU01211"/>
    </source>
</evidence>
<dbReference type="EC" id="3.4.24.-" evidence="9"/>
<feature type="active site" evidence="8">
    <location>
        <position position="127"/>
    </location>
</feature>
<accession>A0A0N5BTW6</accession>
<dbReference type="PANTHER" id="PTHR10127">
    <property type="entry name" value="DISCOIDIN, CUB, EGF, LAMININ , AND ZINC METALLOPROTEASE DOMAIN CONTAINING"/>
    <property type="match status" value="1"/>
</dbReference>
<proteinExistence type="predicted"/>
<feature type="binding site" evidence="8">
    <location>
        <position position="130"/>
    </location>
    <ligand>
        <name>Zn(2+)</name>
        <dbReference type="ChEBI" id="CHEBI:29105"/>
        <note>catalytic</note>
    </ligand>
</feature>
<dbReference type="InterPro" id="IPR000742">
    <property type="entry name" value="EGF"/>
</dbReference>
<evidence type="ECO:0000256" key="9">
    <source>
        <dbReference type="RuleBase" id="RU361183"/>
    </source>
</evidence>
<dbReference type="PROSITE" id="PS51864">
    <property type="entry name" value="ASTACIN"/>
    <property type="match status" value="1"/>
</dbReference>
<keyword evidence="7" id="KW-0245">EGF-like domain</keyword>
<dbReference type="PANTHER" id="PTHR10127:SF780">
    <property type="entry name" value="METALLOENDOPEPTIDASE"/>
    <property type="match status" value="1"/>
</dbReference>
<dbReference type="WBParaSite" id="SPAL_0000929000.1">
    <property type="protein sequence ID" value="SPAL_0000929000.1"/>
    <property type="gene ID" value="SPAL_0000929000"/>
</dbReference>
<keyword evidence="13" id="KW-1185">Reference proteome</keyword>
<feature type="disulfide bond" evidence="7">
    <location>
        <begin position="291"/>
        <end position="300"/>
    </location>
</feature>
<dbReference type="AlphaFoldDB" id="A0A0N5BTW6"/>
<dbReference type="SUPFAM" id="SSF55486">
    <property type="entry name" value="Metalloproteases ('zincins'), catalytic domain"/>
    <property type="match status" value="1"/>
</dbReference>
<dbReference type="PRINTS" id="PR00480">
    <property type="entry name" value="ASTACIN"/>
</dbReference>
<evidence type="ECO:0000313" key="14">
    <source>
        <dbReference type="WBParaSite" id="SPAL_0000929000.1"/>
    </source>
</evidence>
<feature type="binding site" evidence="8">
    <location>
        <position position="126"/>
    </location>
    <ligand>
        <name>Zn(2+)</name>
        <dbReference type="ChEBI" id="CHEBI:29105"/>
        <note>catalytic</note>
    </ligand>
</feature>
<evidence type="ECO:0000256" key="3">
    <source>
        <dbReference type="ARBA" id="ARBA00022801"/>
    </source>
</evidence>
<sequence>MCTGSEELILDMCGSSNTICMYVNKDSLIINKRDIFDDEFRSWTIPIKYKIESPLTKNTIQEALAEISKNTCIEFNEDNSLTDNTQGIVFKKSGHCSSEVGLMYSNRTQSIQLTEDCSKRKGVILHEVGHALGLVHEHSRKDRDKYVTFTENYVKSGEDVNFRINNNTEFTNFSTYYDYNSIMHYGPYDFTNNPWKKVLTSNLHKEYDRMMGQRSYMTFNDYKKINKAHCDKCRKNKRKNKAKDKKKIKKKDEAKNNKKDKTKNNNKSECKKIKCFNGGYQRFNDSENCFCPTGYTGKACENINKSDDSCGSTNFQVTDKIQYYAMSGNRKCYIFLLADEKKKINIGIYYTYAKSKTICTEDVSHQIKYLADKGTTGLLLCSWRRDVINITSELNSALIIYNGQDSNHFLHFGFKQVDEVSKV</sequence>
<keyword evidence="4 8" id="KW-0862">Zinc</keyword>
<evidence type="ECO:0000259" key="11">
    <source>
        <dbReference type="PROSITE" id="PS50026"/>
    </source>
</evidence>
<dbReference type="SMART" id="SM00235">
    <property type="entry name" value="ZnMc"/>
    <property type="match status" value="1"/>
</dbReference>
<evidence type="ECO:0000259" key="12">
    <source>
        <dbReference type="PROSITE" id="PS51864"/>
    </source>
</evidence>
<keyword evidence="3 8" id="KW-0378">Hydrolase</keyword>
<dbReference type="GO" id="GO:0008270">
    <property type="term" value="F:zinc ion binding"/>
    <property type="evidence" value="ECO:0007669"/>
    <property type="project" value="UniProtKB-UniRule"/>
</dbReference>
<dbReference type="PROSITE" id="PS50026">
    <property type="entry name" value="EGF_3"/>
    <property type="match status" value="1"/>
</dbReference>
<dbReference type="Proteomes" id="UP000046392">
    <property type="component" value="Unplaced"/>
</dbReference>
<keyword evidence="2 8" id="KW-0479">Metal-binding</keyword>
<feature type="compositionally biased region" description="Basic residues" evidence="10">
    <location>
        <begin position="237"/>
        <end position="249"/>
    </location>
</feature>
<evidence type="ECO:0000256" key="5">
    <source>
        <dbReference type="ARBA" id="ARBA00023049"/>
    </source>
</evidence>
<evidence type="ECO:0000313" key="13">
    <source>
        <dbReference type="Proteomes" id="UP000046392"/>
    </source>
</evidence>
<evidence type="ECO:0000256" key="6">
    <source>
        <dbReference type="ARBA" id="ARBA00023157"/>
    </source>
</evidence>
<evidence type="ECO:0000256" key="4">
    <source>
        <dbReference type="ARBA" id="ARBA00022833"/>
    </source>
</evidence>
<dbReference type="PROSITE" id="PS00022">
    <property type="entry name" value="EGF_1"/>
    <property type="match status" value="1"/>
</dbReference>
<feature type="compositionally biased region" description="Basic and acidic residues" evidence="10">
    <location>
        <begin position="250"/>
        <end position="265"/>
    </location>
</feature>
<dbReference type="InterPro" id="IPR001506">
    <property type="entry name" value="Peptidase_M12A"/>
</dbReference>
<comment type="cofactor">
    <cofactor evidence="8 9">
        <name>Zn(2+)</name>
        <dbReference type="ChEBI" id="CHEBI:29105"/>
    </cofactor>
    <text evidence="8 9">Binds 1 zinc ion per subunit.</text>
</comment>
<dbReference type="PROSITE" id="PS01186">
    <property type="entry name" value="EGF_2"/>
    <property type="match status" value="1"/>
</dbReference>
<dbReference type="GO" id="GO:0004222">
    <property type="term" value="F:metalloendopeptidase activity"/>
    <property type="evidence" value="ECO:0007669"/>
    <property type="project" value="UniProtKB-UniRule"/>
</dbReference>
<keyword evidence="6 7" id="KW-1015">Disulfide bond</keyword>
<keyword evidence="1 8" id="KW-0645">Protease</keyword>
<evidence type="ECO:0000256" key="7">
    <source>
        <dbReference type="PROSITE-ProRule" id="PRU00076"/>
    </source>
</evidence>
<evidence type="ECO:0000256" key="2">
    <source>
        <dbReference type="ARBA" id="ARBA00022723"/>
    </source>
</evidence>
<dbReference type="Gene3D" id="3.40.390.10">
    <property type="entry name" value="Collagenase (Catalytic Domain)"/>
    <property type="match status" value="1"/>
</dbReference>
<comment type="caution">
    <text evidence="7">Lacks conserved residue(s) required for the propagation of feature annotation.</text>
</comment>
<dbReference type="InterPro" id="IPR024079">
    <property type="entry name" value="MetalloPept_cat_dom_sf"/>
</dbReference>
<protein>
    <recommendedName>
        <fullName evidence="9">Metalloendopeptidase</fullName>
        <ecNumber evidence="9">3.4.24.-</ecNumber>
    </recommendedName>
</protein>
<dbReference type="Pfam" id="PF01400">
    <property type="entry name" value="Astacin"/>
    <property type="match status" value="1"/>
</dbReference>
<reference evidence="14" key="1">
    <citation type="submission" date="2017-02" db="UniProtKB">
        <authorList>
            <consortium name="WormBaseParasite"/>
        </authorList>
    </citation>
    <scope>IDENTIFICATION</scope>
</reference>
<organism evidence="13 14">
    <name type="scientific">Strongyloides papillosus</name>
    <name type="common">Intestinal threadworm</name>
    <dbReference type="NCBI Taxonomy" id="174720"/>
    <lineage>
        <taxon>Eukaryota</taxon>
        <taxon>Metazoa</taxon>
        <taxon>Ecdysozoa</taxon>
        <taxon>Nematoda</taxon>
        <taxon>Chromadorea</taxon>
        <taxon>Rhabditida</taxon>
        <taxon>Tylenchina</taxon>
        <taxon>Panagrolaimomorpha</taxon>
        <taxon>Strongyloidoidea</taxon>
        <taxon>Strongyloididae</taxon>
        <taxon>Strongyloides</taxon>
    </lineage>
</organism>
<feature type="binding site" evidence="8">
    <location>
        <position position="136"/>
    </location>
    <ligand>
        <name>Zn(2+)</name>
        <dbReference type="ChEBI" id="CHEBI:29105"/>
        <note>catalytic</note>
    </ligand>
</feature>
<feature type="domain" description="EGF-like" evidence="11">
    <location>
        <begin position="266"/>
        <end position="301"/>
    </location>
</feature>
<name>A0A0N5BTW6_STREA</name>
<dbReference type="InterPro" id="IPR006026">
    <property type="entry name" value="Peptidase_Metallo"/>
</dbReference>
<dbReference type="GO" id="GO:0006508">
    <property type="term" value="P:proteolysis"/>
    <property type="evidence" value="ECO:0007669"/>
    <property type="project" value="UniProtKB-KW"/>
</dbReference>
<keyword evidence="5 8" id="KW-0482">Metalloprotease</keyword>
<feature type="domain" description="Peptidase M12A" evidence="12">
    <location>
        <begin position="27"/>
        <end position="234"/>
    </location>
</feature>
<feature type="region of interest" description="Disordered" evidence="10">
    <location>
        <begin position="237"/>
        <end position="265"/>
    </location>
</feature>